<comment type="caution">
    <text evidence="2">The sequence shown here is derived from an EMBL/GenBank/DDBJ whole genome shotgun (WGS) entry which is preliminary data.</text>
</comment>
<dbReference type="AlphaFoldDB" id="A0A2T0MCH6"/>
<keyword evidence="1" id="KW-0732">Signal</keyword>
<feature type="signal peptide" evidence="1">
    <location>
        <begin position="1"/>
        <end position="20"/>
    </location>
</feature>
<dbReference type="SUPFAM" id="SSF52317">
    <property type="entry name" value="Class I glutamine amidotransferase-like"/>
    <property type="match status" value="1"/>
</dbReference>
<dbReference type="InterPro" id="IPR029062">
    <property type="entry name" value="Class_I_gatase-like"/>
</dbReference>
<sequence>MRNFWVRFLTLLLVVPFSFAQRPSKLSSTEIHHNLKKLNFLGTALYVAAHPDDENTRLISYLSNHEKARTVYLSLTRGDGGQNLIGPELRELLGVLRTQELLAARSVDGGEQWFSRANDFGFSKHPEETLTIWDKEKVLGDVVWAIRNLKPDVIINRFDHRTPGTTHGHHTTSAMLSVEAFDLVNDPNIYPEQLEFTEVWQPKRVFFNTSWWFYGGRENFEKADKSNLLKLDTGVFYPELGLSNNEIAAVASSQHLCQGFGRLTTRGSQDEYVELLKGDMPKTNNLFEGINTTWSRIEGGKAIGDILYGIENNFDFTNPATHVPQLIEAYKLLQNVSNEHWKKLKLVELKDLILACSGLYLEASAATSSTTPNNSVELNFEILNRSNVAFDLKEIQLVGSSAKLSPNISLSNNKKENLSLDFSIADNQNISGPYWLNKPWSLGMYEVNNQLMIGKAETPSAFEVDFILSFDGFNIPFRKSVVYRFSKPDRGELYEPFVVLPEVTTQIDEKVLIFASNEPRNVTVKVRAGKDNVSGEVQLNHPEGWVVSPKTENFSIDKVGQEQILTFKVVPPSGDSEGKISPVARINGEEFDKELVEIAYAHIPKQSVLLTSEAKVVRMNISKTGEHIGYIMGAGDKIPESLEQIGYQVHLIDPNDIQSGSLEKYDAVVVGIRAYNVVETLKFKQPFLFEYVENGGNLIVQYNTANRWRKQIDNIAPFELSISRDRVTNENAPVNILAKDHSLVNFPNAITEGDFDNWVQERGLYFPNQWGSEFTPILSMNDKGESPKEGSLLIAPYGKGHYIYTGLSFFRELPAGVSGAYKLFANMLSIGKSEMKSENNVKG</sequence>
<dbReference type="Proteomes" id="UP000237640">
    <property type="component" value="Unassembled WGS sequence"/>
</dbReference>
<dbReference type="EMBL" id="PVYX01000002">
    <property type="protein sequence ID" value="PRX55193.1"/>
    <property type="molecule type" value="Genomic_DNA"/>
</dbReference>
<proteinExistence type="predicted"/>
<dbReference type="SUPFAM" id="SSF102588">
    <property type="entry name" value="LmbE-like"/>
    <property type="match status" value="1"/>
</dbReference>
<name>A0A2T0MCH6_9FLAO</name>
<organism evidence="2 3">
    <name type="scientific">Flagellimonas meridianipacifica</name>
    <dbReference type="NCBI Taxonomy" id="1080225"/>
    <lineage>
        <taxon>Bacteria</taxon>
        <taxon>Pseudomonadati</taxon>
        <taxon>Bacteroidota</taxon>
        <taxon>Flavobacteriia</taxon>
        <taxon>Flavobacteriales</taxon>
        <taxon>Flavobacteriaceae</taxon>
        <taxon>Flagellimonas</taxon>
    </lineage>
</organism>
<dbReference type="RefSeq" id="WP_106146886.1">
    <property type="nucleotide sequence ID" value="NZ_PVYX01000002.1"/>
</dbReference>
<evidence type="ECO:0000313" key="3">
    <source>
        <dbReference type="Proteomes" id="UP000237640"/>
    </source>
</evidence>
<dbReference type="Pfam" id="PF02585">
    <property type="entry name" value="PIG-L"/>
    <property type="match status" value="1"/>
</dbReference>
<dbReference type="Gene3D" id="3.40.50.10320">
    <property type="entry name" value="LmbE-like"/>
    <property type="match status" value="1"/>
</dbReference>
<keyword evidence="3" id="KW-1185">Reference proteome</keyword>
<protein>
    <submittedName>
        <fullName evidence="2">GlcNAc-PI de-N-acetylase</fullName>
    </submittedName>
</protein>
<evidence type="ECO:0000313" key="2">
    <source>
        <dbReference type="EMBL" id="PRX55193.1"/>
    </source>
</evidence>
<reference evidence="2 3" key="1">
    <citation type="submission" date="2018-03" db="EMBL/GenBank/DDBJ databases">
        <title>Genomic Encyclopedia of Archaeal and Bacterial Type Strains, Phase II (KMG-II): from individual species to whole genera.</title>
        <authorList>
            <person name="Goeker M."/>
        </authorList>
    </citation>
    <scope>NUCLEOTIDE SEQUENCE [LARGE SCALE GENOMIC DNA]</scope>
    <source>
        <strain evidence="2 3">DSM 25027</strain>
    </source>
</reference>
<dbReference type="InterPro" id="IPR003737">
    <property type="entry name" value="GlcNAc_PI_deacetylase-related"/>
</dbReference>
<feature type="chain" id="PRO_5015524595" evidence="1">
    <location>
        <begin position="21"/>
        <end position="843"/>
    </location>
</feature>
<gene>
    <name evidence="2" type="ORF">CLV81_3601</name>
</gene>
<dbReference type="OrthoDB" id="9759749at2"/>
<dbReference type="InterPro" id="IPR024078">
    <property type="entry name" value="LmbE-like_dom_sf"/>
</dbReference>
<evidence type="ECO:0000256" key="1">
    <source>
        <dbReference type="SAM" id="SignalP"/>
    </source>
</evidence>
<accession>A0A2T0MCH6</accession>